<reference evidence="1 2" key="1">
    <citation type="submission" date="2020-09" db="EMBL/GenBank/DDBJ databases">
        <title>De no assembly of potato wild relative species, Solanum commersonii.</title>
        <authorList>
            <person name="Cho K."/>
        </authorList>
    </citation>
    <scope>NUCLEOTIDE SEQUENCE [LARGE SCALE GENOMIC DNA]</scope>
    <source>
        <strain evidence="1">LZ3.2</strain>
        <tissue evidence="1">Leaf</tissue>
    </source>
</reference>
<proteinExistence type="predicted"/>
<evidence type="ECO:0000313" key="2">
    <source>
        <dbReference type="Proteomes" id="UP000824120"/>
    </source>
</evidence>
<keyword evidence="2" id="KW-1185">Reference proteome</keyword>
<dbReference type="OrthoDB" id="768353at2759"/>
<name>A0A9J6A4A8_SOLCO</name>
<dbReference type="PANTHER" id="PTHR46238">
    <property type="entry name" value="REVERSE TRANSCRIPTASE DOMAIN-CONTAINING PROTEIN"/>
    <property type="match status" value="1"/>
</dbReference>
<accession>A0A9J6A4A8</accession>
<organism evidence="1 2">
    <name type="scientific">Solanum commersonii</name>
    <name type="common">Commerson's wild potato</name>
    <name type="synonym">Commerson's nightshade</name>
    <dbReference type="NCBI Taxonomy" id="4109"/>
    <lineage>
        <taxon>Eukaryota</taxon>
        <taxon>Viridiplantae</taxon>
        <taxon>Streptophyta</taxon>
        <taxon>Embryophyta</taxon>
        <taxon>Tracheophyta</taxon>
        <taxon>Spermatophyta</taxon>
        <taxon>Magnoliopsida</taxon>
        <taxon>eudicotyledons</taxon>
        <taxon>Gunneridae</taxon>
        <taxon>Pentapetalae</taxon>
        <taxon>asterids</taxon>
        <taxon>lamiids</taxon>
        <taxon>Solanales</taxon>
        <taxon>Solanaceae</taxon>
        <taxon>Solanoideae</taxon>
        <taxon>Solaneae</taxon>
        <taxon>Solanum</taxon>
    </lineage>
</organism>
<dbReference type="Proteomes" id="UP000824120">
    <property type="component" value="Chromosome 3"/>
</dbReference>
<dbReference type="PANTHER" id="PTHR46238:SF8">
    <property type="entry name" value="ENDONUCLEASE_EXONUCLEASE_PHOSPHATASE DOMAIN-CONTAINING PROTEIN"/>
    <property type="match status" value="1"/>
</dbReference>
<comment type="caution">
    <text evidence="1">The sequence shown here is derived from an EMBL/GenBank/DDBJ whole genome shotgun (WGS) entry which is preliminary data.</text>
</comment>
<evidence type="ECO:0000313" key="1">
    <source>
        <dbReference type="EMBL" id="KAG5619178.1"/>
    </source>
</evidence>
<sequence>MICVEVRLSTQIIPKKESFKYLRSVIQGSRDIDDDVTYLIGVVWTKWRLASRVLCDKKISPRLKGKFYRVIVKPALLYEAEC</sequence>
<gene>
    <name evidence="1" type="ORF">H5410_019002</name>
</gene>
<dbReference type="AlphaFoldDB" id="A0A9J6A4A8"/>
<protein>
    <submittedName>
        <fullName evidence="1">Uncharacterized protein</fullName>
    </submittedName>
</protein>
<dbReference type="EMBL" id="JACXVP010000003">
    <property type="protein sequence ID" value="KAG5619178.1"/>
    <property type="molecule type" value="Genomic_DNA"/>
</dbReference>